<dbReference type="InParanoid" id="A0A674PDG4"/>
<dbReference type="InterPro" id="IPR032675">
    <property type="entry name" value="LRR_dom_sf"/>
</dbReference>
<evidence type="ECO:0000256" key="3">
    <source>
        <dbReference type="ARBA" id="ARBA00022490"/>
    </source>
</evidence>
<evidence type="ECO:0000256" key="5">
    <source>
        <dbReference type="SAM" id="MobiDB-lite"/>
    </source>
</evidence>
<keyword evidence="4" id="KW-0206">Cytoskeleton</keyword>
<protein>
    <recommendedName>
        <fullName evidence="6">WH2 domain-containing protein</fullName>
    </recommendedName>
</protein>
<keyword evidence="3" id="KW-0963">Cytoplasm</keyword>
<comment type="subcellular location">
    <subcellularLocation>
        <location evidence="2">Cytoplasm</location>
        <location evidence="2">Cytoskeleton</location>
    </subcellularLocation>
    <subcellularLocation>
        <location evidence="1">Cytoplasm</location>
        <location evidence="1">Myofibril</location>
        <location evidence="1">Sarcomere</location>
    </subcellularLocation>
</comment>
<reference evidence="7" key="2">
    <citation type="submission" date="2025-08" db="UniProtKB">
        <authorList>
            <consortium name="Ensembl"/>
        </authorList>
    </citation>
    <scope>IDENTIFICATION</scope>
</reference>
<sequence length="157" mass="18421">MTSFGYHRELKMYEEEGDEDELLATLSSEELQELDRELIHLDDNIPIGMRQRVQTENNKLLEKWNPRQKNFKKSHDYKDSGDLLRDLRNVLKPSLQKRREEPNLPPPQRSSHDDLMAAIRASSIRSLKRVKFSESDLQDKRESITVVKPPSSHISRV</sequence>
<evidence type="ECO:0000313" key="8">
    <source>
        <dbReference type="Proteomes" id="UP000005226"/>
    </source>
</evidence>
<evidence type="ECO:0000313" key="7">
    <source>
        <dbReference type="Ensembl" id="ENSTRUP00000083710.1"/>
    </source>
</evidence>
<feature type="region of interest" description="Disordered" evidence="5">
    <location>
        <begin position="91"/>
        <end position="114"/>
    </location>
</feature>
<dbReference type="GO" id="GO:0003779">
    <property type="term" value="F:actin binding"/>
    <property type="evidence" value="ECO:0007669"/>
    <property type="project" value="InterPro"/>
</dbReference>
<dbReference type="InterPro" id="IPR004934">
    <property type="entry name" value="TMOD"/>
</dbReference>
<name>A0A674PDG4_TAKRU</name>
<accession>A0A674PDG4</accession>
<reference evidence="7 8" key="1">
    <citation type="journal article" date="2011" name="Genome Biol. Evol.">
        <title>Integration of the genetic map and genome assembly of fugu facilitates insights into distinct features of genome evolution in teleosts and mammals.</title>
        <authorList>
            <person name="Kai W."/>
            <person name="Kikuchi K."/>
            <person name="Tohari S."/>
            <person name="Chew A.K."/>
            <person name="Tay A."/>
            <person name="Fujiwara A."/>
            <person name="Hosoya S."/>
            <person name="Suetake H."/>
            <person name="Naruse K."/>
            <person name="Brenner S."/>
            <person name="Suzuki Y."/>
            <person name="Venkatesh B."/>
        </authorList>
    </citation>
    <scope>NUCLEOTIDE SEQUENCE [LARGE SCALE GENOMIC DNA]</scope>
</reference>
<dbReference type="GO" id="GO:0005523">
    <property type="term" value="F:tropomyosin binding"/>
    <property type="evidence" value="ECO:0007669"/>
    <property type="project" value="InterPro"/>
</dbReference>
<dbReference type="InterPro" id="IPR003124">
    <property type="entry name" value="WH2_dom"/>
</dbReference>
<feature type="domain" description="WH2" evidence="6">
    <location>
        <begin position="111"/>
        <end position="130"/>
    </location>
</feature>
<dbReference type="Pfam" id="PF03250">
    <property type="entry name" value="Tropomodulin"/>
    <property type="match status" value="1"/>
</dbReference>
<evidence type="ECO:0000256" key="4">
    <source>
        <dbReference type="ARBA" id="ARBA00023212"/>
    </source>
</evidence>
<keyword evidence="8" id="KW-1185">Reference proteome</keyword>
<evidence type="ECO:0000256" key="2">
    <source>
        <dbReference type="ARBA" id="ARBA00004245"/>
    </source>
</evidence>
<dbReference type="Ensembl" id="ENSTRUT00000063824.1">
    <property type="protein sequence ID" value="ENSTRUP00000083710.1"/>
    <property type="gene ID" value="ENSTRUG00000028728.1"/>
</dbReference>
<dbReference type="PROSITE" id="PS51082">
    <property type="entry name" value="WH2"/>
    <property type="match status" value="1"/>
</dbReference>
<organism evidence="7 8">
    <name type="scientific">Takifugu rubripes</name>
    <name type="common">Japanese pufferfish</name>
    <name type="synonym">Fugu rubripes</name>
    <dbReference type="NCBI Taxonomy" id="31033"/>
    <lineage>
        <taxon>Eukaryota</taxon>
        <taxon>Metazoa</taxon>
        <taxon>Chordata</taxon>
        <taxon>Craniata</taxon>
        <taxon>Vertebrata</taxon>
        <taxon>Euteleostomi</taxon>
        <taxon>Actinopterygii</taxon>
        <taxon>Neopterygii</taxon>
        <taxon>Teleostei</taxon>
        <taxon>Neoteleostei</taxon>
        <taxon>Acanthomorphata</taxon>
        <taxon>Eupercaria</taxon>
        <taxon>Tetraodontiformes</taxon>
        <taxon>Tetradontoidea</taxon>
        <taxon>Tetraodontidae</taxon>
        <taxon>Takifugu</taxon>
    </lineage>
</organism>
<dbReference type="OMA" id="YWEKESR"/>
<dbReference type="AlphaFoldDB" id="A0A674PDG4"/>
<evidence type="ECO:0000259" key="6">
    <source>
        <dbReference type="PROSITE" id="PS51082"/>
    </source>
</evidence>
<dbReference type="Proteomes" id="UP000005226">
    <property type="component" value="Chromosome 9"/>
</dbReference>
<dbReference type="GO" id="GO:0030017">
    <property type="term" value="C:sarcomere"/>
    <property type="evidence" value="ECO:0007669"/>
    <property type="project" value="UniProtKB-SubCell"/>
</dbReference>
<dbReference type="Gene3D" id="3.80.10.10">
    <property type="entry name" value="Ribonuclease Inhibitor"/>
    <property type="match status" value="1"/>
</dbReference>
<evidence type="ECO:0000256" key="1">
    <source>
        <dbReference type="ARBA" id="ARBA00004204"/>
    </source>
</evidence>
<reference evidence="7" key="3">
    <citation type="submission" date="2025-09" db="UniProtKB">
        <authorList>
            <consortium name="Ensembl"/>
        </authorList>
    </citation>
    <scope>IDENTIFICATION</scope>
</reference>
<dbReference type="GO" id="GO:0051694">
    <property type="term" value="P:pointed-end actin filament capping"/>
    <property type="evidence" value="ECO:0007669"/>
    <property type="project" value="InterPro"/>
</dbReference>
<proteinExistence type="predicted"/>
<dbReference type="GO" id="GO:0005856">
    <property type="term" value="C:cytoskeleton"/>
    <property type="evidence" value="ECO:0007669"/>
    <property type="project" value="UniProtKB-SubCell"/>
</dbReference>